<comment type="catalytic activity">
    <reaction evidence="14 16">
        <text>DNA(n) + a 2'-deoxyribonucleoside 5'-triphosphate = DNA(n+1) + diphosphate</text>
        <dbReference type="Rhea" id="RHEA:22508"/>
        <dbReference type="Rhea" id="RHEA-COMP:17339"/>
        <dbReference type="Rhea" id="RHEA-COMP:17340"/>
        <dbReference type="ChEBI" id="CHEBI:33019"/>
        <dbReference type="ChEBI" id="CHEBI:61560"/>
        <dbReference type="ChEBI" id="CHEBI:173112"/>
        <dbReference type="EC" id="2.7.7.7"/>
    </reaction>
</comment>
<dbReference type="SMART" id="SM00482">
    <property type="entry name" value="POLAc"/>
    <property type="match status" value="1"/>
</dbReference>
<organism evidence="20 21">
    <name type="scientific">[Mycobacterium] crassicus</name>
    <dbReference type="NCBI Taxonomy" id="2872309"/>
    <lineage>
        <taxon>Bacteria</taxon>
        <taxon>Bacillati</taxon>
        <taxon>Actinomycetota</taxon>
        <taxon>Actinomycetes</taxon>
        <taxon>Mycobacteriales</taxon>
        <taxon>Mycobacteriaceae</taxon>
        <taxon>Mycolicibacter</taxon>
    </lineage>
</organism>
<dbReference type="NCBIfam" id="NF004397">
    <property type="entry name" value="PRK05755.1"/>
    <property type="match status" value="1"/>
</dbReference>
<keyword evidence="9" id="KW-0378">Hydrolase</keyword>
<evidence type="ECO:0000256" key="4">
    <source>
        <dbReference type="ARBA" id="ARBA00022679"/>
    </source>
</evidence>
<dbReference type="InterPro" id="IPR036397">
    <property type="entry name" value="RNaseH_sf"/>
</dbReference>
<feature type="domain" description="DNA-directed DNA polymerase family A palm" evidence="19">
    <location>
        <begin position="651"/>
        <end position="858"/>
    </location>
</feature>
<dbReference type="InterPro" id="IPR002421">
    <property type="entry name" value="5-3_exonuclease"/>
</dbReference>
<dbReference type="InterPro" id="IPR002298">
    <property type="entry name" value="DNA_polymerase_A"/>
</dbReference>
<evidence type="ECO:0000256" key="8">
    <source>
        <dbReference type="ARBA" id="ARBA00022763"/>
    </source>
</evidence>
<dbReference type="CDD" id="cd08637">
    <property type="entry name" value="DNA_pol_A_pol_I_C"/>
    <property type="match status" value="1"/>
</dbReference>
<dbReference type="SMART" id="SM00279">
    <property type="entry name" value="HhH2"/>
    <property type="match status" value="1"/>
</dbReference>
<evidence type="ECO:0000256" key="3">
    <source>
        <dbReference type="ARBA" id="ARBA00020311"/>
    </source>
</evidence>
<evidence type="ECO:0000256" key="16">
    <source>
        <dbReference type="RuleBase" id="RU004460"/>
    </source>
</evidence>
<evidence type="ECO:0000256" key="13">
    <source>
        <dbReference type="ARBA" id="ARBA00023204"/>
    </source>
</evidence>
<evidence type="ECO:0000259" key="18">
    <source>
        <dbReference type="SMART" id="SM00475"/>
    </source>
</evidence>
<dbReference type="Gene3D" id="3.30.70.370">
    <property type="match status" value="1"/>
</dbReference>
<dbReference type="InterPro" id="IPR043502">
    <property type="entry name" value="DNA/RNA_pol_sf"/>
</dbReference>
<protein>
    <recommendedName>
        <fullName evidence="3 15">DNA polymerase I</fullName>
        <ecNumber evidence="2 15">2.7.7.7</ecNumber>
    </recommendedName>
</protein>
<dbReference type="EMBL" id="JAYJJR010000028">
    <property type="protein sequence ID" value="MEB3024086.1"/>
    <property type="molecule type" value="Genomic_DNA"/>
</dbReference>
<dbReference type="InterPro" id="IPR002562">
    <property type="entry name" value="3'-5'_exonuclease_dom"/>
</dbReference>
<dbReference type="Pfam" id="PF22619">
    <property type="entry name" value="DNA_polI_exo1"/>
    <property type="match status" value="1"/>
</dbReference>
<dbReference type="GO" id="GO:0003887">
    <property type="term" value="F:DNA-directed DNA polymerase activity"/>
    <property type="evidence" value="ECO:0007669"/>
    <property type="project" value="UniProtKB-EC"/>
</dbReference>
<keyword evidence="12 16" id="KW-0238">DNA-binding</keyword>
<dbReference type="NCBIfam" id="TIGR00593">
    <property type="entry name" value="pola"/>
    <property type="match status" value="1"/>
</dbReference>
<evidence type="ECO:0000256" key="10">
    <source>
        <dbReference type="ARBA" id="ARBA00022839"/>
    </source>
</evidence>
<reference evidence="20 21" key="1">
    <citation type="submission" date="2023-12" db="EMBL/GenBank/DDBJ databases">
        <title>Description of new species of Mycobacterium terrae complex isolated from sewage at the Sao Paulo Zoological Park Foundation in Brazil.</title>
        <authorList>
            <person name="Romagnoli C.L."/>
            <person name="Conceicao E.C."/>
            <person name="Machado E."/>
            <person name="Barreto L.B.P.F."/>
            <person name="Sharma A."/>
            <person name="Silva N.M."/>
            <person name="Marques L.E."/>
            <person name="Juliana M.A."/>
            <person name="Lourenco M.C.S."/>
            <person name="Digiampietri L.A."/>
            <person name="Suffys P.N."/>
            <person name="Viana-Niero C."/>
        </authorList>
    </citation>
    <scope>NUCLEOTIDE SEQUENCE [LARGE SCALE GENOMIC DNA]</scope>
    <source>
        <strain evidence="20 21">MYC098</strain>
    </source>
</reference>
<feature type="domain" description="3'-5' exonuclease" evidence="17">
    <location>
        <begin position="307"/>
        <end position="484"/>
    </location>
</feature>
<dbReference type="Gene3D" id="3.30.420.10">
    <property type="entry name" value="Ribonuclease H-like superfamily/Ribonuclease H"/>
    <property type="match status" value="1"/>
</dbReference>
<dbReference type="Pfam" id="PF00476">
    <property type="entry name" value="DNA_pol_A"/>
    <property type="match status" value="1"/>
</dbReference>
<dbReference type="InterPro" id="IPR018320">
    <property type="entry name" value="DNA_polymerase_1"/>
</dbReference>
<dbReference type="InterPro" id="IPR001098">
    <property type="entry name" value="DNA-dir_DNA_pol_A_palm_dom"/>
</dbReference>
<dbReference type="EC" id="2.7.7.7" evidence="2 15"/>
<dbReference type="InterPro" id="IPR008918">
    <property type="entry name" value="HhH2"/>
</dbReference>
<comment type="similarity">
    <text evidence="1 16">Belongs to the DNA polymerase type-A family.</text>
</comment>
<dbReference type="CDD" id="cd09859">
    <property type="entry name" value="PIN_53EXO"/>
    <property type="match status" value="1"/>
</dbReference>
<evidence type="ECO:0000256" key="15">
    <source>
        <dbReference type="NCBIfam" id="TIGR00593"/>
    </source>
</evidence>
<accession>A0ABU5XSS1</accession>
<dbReference type="InterPro" id="IPR036279">
    <property type="entry name" value="5-3_exonuclease_C_sf"/>
</dbReference>
<dbReference type="InterPro" id="IPR054690">
    <property type="entry name" value="DNA_polI_exonuclease"/>
</dbReference>
<dbReference type="SUPFAM" id="SSF47807">
    <property type="entry name" value="5' to 3' exonuclease, C-terminal subdomain"/>
    <property type="match status" value="1"/>
</dbReference>
<dbReference type="Gene3D" id="1.20.1060.10">
    <property type="entry name" value="Taq DNA Polymerase, Chain T, domain 4"/>
    <property type="match status" value="1"/>
</dbReference>
<keyword evidence="5 16" id="KW-0548">Nucleotidyltransferase</keyword>
<keyword evidence="4 16" id="KW-0808">Transferase</keyword>
<dbReference type="Gene3D" id="1.10.150.20">
    <property type="entry name" value="5' to 3' exonuclease, C-terminal subdomain"/>
    <property type="match status" value="2"/>
</dbReference>
<dbReference type="Proteomes" id="UP001299596">
    <property type="component" value="Unassembled WGS sequence"/>
</dbReference>
<dbReference type="CDD" id="cd09898">
    <property type="entry name" value="H3TH_53EXO"/>
    <property type="match status" value="1"/>
</dbReference>
<evidence type="ECO:0000256" key="6">
    <source>
        <dbReference type="ARBA" id="ARBA00022705"/>
    </source>
</evidence>
<evidence type="ECO:0000256" key="7">
    <source>
        <dbReference type="ARBA" id="ARBA00022722"/>
    </source>
</evidence>
<dbReference type="InterPro" id="IPR020046">
    <property type="entry name" value="5-3_exonucl_a-hlix_arch_N"/>
</dbReference>
<keyword evidence="11 16" id="KW-0239">DNA-directed DNA polymerase</keyword>
<keyword evidence="21" id="KW-1185">Reference proteome</keyword>
<evidence type="ECO:0000256" key="9">
    <source>
        <dbReference type="ARBA" id="ARBA00022801"/>
    </source>
</evidence>
<dbReference type="InterPro" id="IPR020045">
    <property type="entry name" value="DNA_polI_H3TH"/>
</dbReference>
<evidence type="ECO:0000313" key="21">
    <source>
        <dbReference type="Proteomes" id="UP001299596"/>
    </source>
</evidence>
<evidence type="ECO:0000256" key="14">
    <source>
        <dbReference type="ARBA" id="ARBA00049244"/>
    </source>
</evidence>
<dbReference type="InterPro" id="IPR019760">
    <property type="entry name" value="DNA-dir_DNA_pol_A_CS"/>
</dbReference>
<evidence type="ECO:0000256" key="11">
    <source>
        <dbReference type="ARBA" id="ARBA00022932"/>
    </source>
</evidence>
<evidence type="ECO:0000256" key="5">
    <source>
        <dbReference type="ARBA" id="ARBA00022695"/>
    </source>
</evidence>
<keyword evidence="8 16" id="KW-0227">DNA damage</keyword>
<gene>
    <name evidence="16 20" type="primary">polA</name>
    <name evidence="20" type="ORF">K6T79_23980</name>
</gene>
<keyword evidence="6 16" id="KW-0235">DNA replication</keyword>
<name>A0ABU5XSS1_9MYCO</name>
<dbReference type="Pfam" id="PF01367">
    <property type="entry name" value="5_3_exonuc"/>
    <property type="match status" value="1"/>
</dbReference>
<evidence type="ECO:0000313" key="20">
    <source>
        <dbReference type="EMBL" id="MEB3024086.1"/>
    </source>
</evidence>
<keyword evidence="10" id="KW-0269">Exonuclease</keyword>
<evidence type="ECO:0000256" key="1">
    <source>
        <dbReference type="ARBA" id="ARBA00007705"/>
    </source>
</evidence>
<dbReference type="PANTHER" id="PTHR10133:SF27">
    <property type="entry name" value="DNA POLYMERASE NU"/>
    <property type="match status" value="1"/>
</dbReference>
<dbReference type="CDD" id="cd06140">
    <property type="entry name" value="DNA_polA_I_Bacillus_like_exo"/>
    <property type="match status" value="1"/>
</dbReference>
<dbReference type="SMART" id="SM00475">
    <property type="entry name" value="53EXOc"/>
    <property type="match status" value="1"/>
</dbReference>
<evidence type="ECO:0000259" key="17">
    <source>
        <dbReference type="SMART" id="SM00474"/>
    </source>
</evidence>
<dbReference type="SMART" id="SM00474">
    <property type="entry name" value="35EXOc"/>
    <property type="match status" value="1"/>
</dbReference>
<sequence length="895" mass="97467">MSQTKPTLLLLDGNSLAYRAFYALPAENFKTRSGLTTNAVYGFTAMLINLLRDEAPSHVAAAFDVSRQTFRSERFPEYKATRSATPDEFRGQIDITKEVLAALGITALSEPGFEADDLIATLATQADNEGYRVLVVTGDRDALQLVNENVTVLYPRKGVSDLTRFTPDAVVEKYGLTPAQYPDFAALRGDPSDNLPGIPGVGEKTASKWIVEYGSLQGLVDQVDTVKGKVGDALRANLSTVILNRELTDLVRNVPLAQTPDTLRLVPWDREQIHQLFDDLEFRVLRDRLFETLAAVEPEAEEGFEVRGGALEPGTVASWLAEHASDGRRAGLAVIGSHRSFDSDATALALAAADGDGGYVDTAALTAEDDVALGAWLADPAKPKALHEAKLAIHDLAGRGWTLAGVTCDTALAAYLVRPGQRSFSLDDLSVRYLRRELRAESDEQQQLSLLDDTDGVDDQAVQTAILRARAVTDLAGALDAELVRIDSAALLDDIELPVQRVLAELETAGIAVDLDRLGELQSRFGDQIRDAAEAAYAVIGKQINLGSPKQLQVVLFDELGMPKTKKTKTGYTTDADALQTLFDKTGHPFLEHLLAHRDVTRLKVTVDGLLKSVASDGRIHTTLNQTIAATGRLSSTEPNLQNIPVRTDAGRQIRDAFVVGTGYAELMTVDYSQIEMRIMAHLSGDAGLIEAFNTGEDLHSFVGSRAFGVPIDEVTPDMRRRVKAMSYGLAYGLSAYGLASQLKISTEEAKEQMDAYFERFGRVRDYLHEVVEQARKDGYTSTVLGRRRYLPELDSSNRQVRESAERAALNAPIQGSAADIIKVAMINVDTALKASGLRSRMLLQVHDELLFEVADGEREPLEALVRDKMGGAYELSVPLEVAVGYGRSWDAAAH</sequence>
<dbReference type="InterPro" id="IPR012337">
    <property type="entry name" value="RNaseH-like_sf"/>
</dbReference>
<keyword evidence="13 16" id="KW-0234">DNA repair</keyword>
<keyword evidence="7" id="KW-0540">Nuclease</keyword>
<evidence type="ECO:0000256" key="2">
    <source>
        <dbReference type="ARBA" id="ARBA00012417"/>
    </source>
</evidence>
<comment type="caution">
    <text evidence="20">The sequence shown here is derived from an EMBL/GenBank/DDBJ whole genome shotgun (WGS) entry which is preliminary data.</text>
</comment>
<dbReference type="InterPro" id="IPR029060">
    <property type="entry name" value="PIN-like_dom_sf"/>
</dbReference>
<dbReference type="PRINTS" id="PR00868">
    <property type="entry name" value="DNAPOLI"/>
</dbReference>
<dbReference type="SUPFAM" id="SSF53098">
    <property type="entry name" value="Ribonuclease H-like"/>
    <property type="match status" value="1"/>
</dbReference>
<dbReference type="Pfam" id="PF02739">
    <property type="entry name" value="5_3_exonuc_N"/>
    <property type="match status" value="1"/>
</dbReference>
<evidence type="ECO:0000259" key="19">
    <source>
        <dbReference type="SMART" id="SM00482"/>
    </source>
</evidence>
<dbReference type="PROSITE" id="PS00447">
    <property type="entry name" value="DNA_POLYMERASE_A"/>
    <property type="match status" value="1"/>
</dbReference>
<dbReference type="SUPFAM" id="SSF56672">
    <property type="entry name" value="DNA/RNA polymerases"/>
    <property type="match status" value="1"/>
</dbReference>
<proteinExistence type="inferred from homology"/>
<dbReference type="SUPFAM" id="SSF88723">
    <property type="entry name" value="PIN domain-like"/>
    <property type="match status" value="1"/>
</dbReference>
<dbReference type="Gene3D" id="3.40.50.1010">
    <property type="entry name" value="5'-nuclease"/>
    <property type="match status" value="1"/>
</dbReference>
<evidence type="ECO:0000256" key="12">
    <source>
        <dbReference type="ARBA" id="ARBA00023125"/>
    </source>
</evidence>
<dbReference type="PANTHER" id="PTHR10133">
    <property type="entry name" value="DNA POLYMERASE I"/>
    <property type="match status" value="1"/>
</dbReference>
<feature type="domain" description="5'-3' exonuclease" evidence="18">
    <location>
        <begin position="4"/>
        <end position="266"/>
    </location>
</feature>